<dbReference type="RefSeq" id="XP_041559312.1">
    <property type="nucleotide sequence ID" value="XM_041706980.1"/>
</dbReference>
<reference evidence="1" key="1">
    <citation type="submission" date="2021-01" db="EMBL/GenBank/DDBJ databases">
        <authorList>
            <consortium name="Aspergillus puulaauensis MK2 genome sequencing consortium"/>
            <person name="Kazuki M."/>
            <person name="Futagami T."/>
        </authorList>
    </citation>
    <scope>NUCLEOTIDE SEQUENCE</scope>
    <source>
        <strain evidence="1">MK2</strain>
    </source>
</reference>
<sequence length="520" mass="59420">MILGYLGCECRNTGILEPPDAQFRFHQQKSDQPSWYSLKLQPLVSLCLVSKRLCNAIQPILYHEFMLGYGDSWNSELYTWDGRLLSFLRTVAQRRDLAGFVKRIHIAPHLLQASYEALENKRKEREARGPTPDDNGLLMPPEIELDRAFLEARNGRLTLTLRRSILEDEAVDTLREVGAALNIKRPGRLSAKHLIILLLAALPNLEYCSLFFGPDSHKMALHSKTLSAAGISQLPVRTINLSVLRHAERRFDLSSNARDLLKFSPCLETLNLHKCYWTRERAAFPSLPRLKHIRITSSRLNEKGLEKILDSSNSLRSFTYEAGLHFGDYGEDRRWDCSDHFELRNAARYLTRYSKTLESLHIDLRYRGGEPATPSTFSFRELTALKHLFLNLDEFHSRFFDHRWTDESQLLVQILPASLTSLHLAGRIDKDLPRLEQGLLGLGEAALKGQFQDLMEVRWDRKAKLNAEVAVRSLFADAGLDFAYDSWPGTRLSFGEGYTIPPASFYNPSYALPSSEDEDL</sequence>
<dbReference type="Proteomes" id="UP000654913">
    <property type="component" value="Chromosome 6"/>
</dbReference>
<dbReference type="SUPFAM" id="SSF52047">
    <property type="entry name" value="RNI-like"/>
    <property type="match status" value="1"/>
</dbReference>
<dbReference type="OrthoDB" id="2520703at2759"/>
<reference evidence="1" key="2">
    <citation type="submission" date="2021-02" db="EMBL/GenBank/DDBJ databases">
        <title>Aspergillus puulaauensis MK2 genome sequence.</title>
        <authorList>
            <person name="Futagami T."/>
            <person name="Mori K."/>
            <person name="Kadooka C."/>
            <person name="Tanaka T."/>
        </authorList>
    </citation>
    <scope>NUCLEOTIDE SEQUENCE</scope>
    <source>
        <strain evidence="1">MK2</strain>
    </source>
</reference>
<evidence type="ECO:0000313" key="1">
    <source>
        <dbReference type="EMBL" id="BCS27118.1"/>
    </source>
</evidence>
<organism evidence="1 2">
    <name type="scientific">Aspergillus puulaauensis</name>
    <dbReference type="NCBI Taxonomy" id="1220207"/>
    <lineage>
        <taxon>Eukaryota</taxon>
        <taxon>Fungi</taxon>
        <taxon>Dikarya</taxon>
        <taxon>Ascomycota</taxon>
        <taxon>Pezizomycotina</taxon>
        <taxon>Eurotiomycetes</taxon>
        <taxon>Eurotiomycetidae</taxon>
        <taxon>Eurotiales</taxon>
        <taxon>Aspergillaceae</taxon>
        <taxon>Aspergillus</taxon>
    </lineage>
</organism>
<protein>
    <recommendedName>
        <fullName evidence="3">F-box domain-containing protein</fullName>
    </recommendedName>
</protein>
<accession>A0A7R7XUH1</accession>
<evidence type="ECO:0000313" key="2">
    <source>
        <dbReference type="Proteomes" id="UP000654913"/>
    </source>
</evidence>
<proteinExistence type="predicted"/>
<dbReference type="InterPro" id="IPR032675">
    <property type="entry name" value="LRR_dom_sf"/>
</dbReference>
<evidence type="ECO:0008006" key="3">
    <source>
        <dbReference type="Google" id="ProtNLM"/>
    </source>
</evidence>
<gene>
    <name evidence="1" type="ORF">APUU_60166S</name>
</gene>
<dbReference type="EMBL" id="AP024448">
    <property type="protein sequence ID" value="BCS27118.1"/>
    <property type="molecule type" value="Genomic_DNA"/>
</dbReference>
<dbReference type="AlphaFoldDB" id="A0A7R7XUH1"/>
<dbReference type="KEGG" id="apuu:APUU_60166S"/>
<name>A0A7R7XUH1_9EURO</name>
<dbReference type="GeneID" id="64977123"/>
<dbReference type="Gene3D" id="3.80.10.10">
    <property type="entry name" value="Ribonuclease Inhibitor"/>
    <property type="match status" value="1"/>
</dbReference>
<keyword evidence="2" id="KW-1185">Reference proteome</keyword>